<protein>
    <recommendedName>
        <fullName evidence="9">ABC transmembrane type-1 domain-containing protein</fullName>
    </recommendedName>
</protein>
<evidence type="ECO:0000256" key="4">
    <source>
        <dbReference type="ARBA" id="ARBA00022519"/>
    </source>
</evidence>
<evidence type="ECO:0000259" key="9">
    <source>
        <dbReference type="PROSITE" id="PS50928"/>
    </source>
</evidence>
<feature type="domain" description="ABC transmembrane type-1" evidence="9">
    <location>
        <begin position="11"/>
        <end position="195"/>
    </location>
</feature>
<keyword evidence="7 8" id="KW-0472">Membrane</keyword>
<dbReference type="EMBL" id="FN543108">
    <property type="protein sequence ID" value="CBA33338.1"/>
    <property type="molecule type" value="Genomic_DNA"/>
</dbReference>
<evidence type="ECO:0000313" key="10">
    <source>
        <dbReference type="EMBL" id="CBA33338.1"/>
    </source>
</evidence>
<dbReference type="InterPro" id="IPR035906">
    <property type="entry name" value="MetI-like_sf"/>
</dbReference>
<dbReference type="Gene3D" id="1.10.3720.10">
    <property type="entry name" value="MetI-like"/>
    <property type="match status" value="1"/>
</dbReference>
<evidence type="ECO:0000256" key="7">
    <source>
        <dbReference type="ARBA" id="ARBA00023136"/>
    </source>
</evidence>
<evidence type="ECO:0000256" key="5">
    <source>
        <dbReference type="ARBA" id="ARBA00022692"/>
    </source>
</evidence>
<keyword evidence="4" id="KW-0997">Cell inner membrane</keyword>
<dbReference type="AlphaFoldDB" id="C9YGF5"/>
<sequence length="206" mass="22083">MLTDEDTLLALSNTAQFSALALALATGLGLAHALAAQRVLWLRTLVFLPFIVSPVMVAFGLLLLYPQWSGSFGVLVAAYALLAYPFVAKSLAARLDSLPAHYLEAARSLGASPWRCFWRVTLPLLAPALRRGMAFAAATAVGEFAVSLFLSRPEWATLTTLIYQHLGKPGADNLAAAQVLACVLMGLALLAFVLIEWPTDEDEARA</sequence>
<evidence type="ECO:0000256" key="8">
    <source>
        <dbReference type="RuleBase" id="RU363032"/>
    </source>
</evidence>
<dbReference type="PANTHER" id="PTHR43357:SF4">
    <property type="entry name" value="INNER MEMBRANE ABC TRANSPORTER PERMEASE PROTEIN YDCV"/>
    <property type="match status" value="1"/>
</dbReference>
<dbReference type="GO" id="GO:0005886">
    <property type="term" value="C:plasma membrane"/>
    <property type="evidence" value="ECO:0007669"/>
    <property type="project" value="UniProtKB-SubCell"/>
</dbReference>
<keyword evidence="3" id="KW-1003">Cell membrane</keyword>
<dbReference type="CDD" id="cd06261">
    <property type="entry name" value="TM_PBP2"/>
    <property type="match status" value="1"/>
</dbReference>
<dbReference type="PROSITE" id="PS50928">
    <property type="entry name" value="ABC_TM1"/>
    <property type="match status" value="1"/>
</dbReference>
<keyword evidence="5 8" id="KW-0812">Transmembrane</keyword>
<feature type="transmembrane region" description="Helical" evidence="8">
    <location>
        <begin position="15"/>
        <end position="34"/>
    </location>
</feature>
<dbReference type="InterPro" id="IPR000515">
    <property type="entry name" value="MetI-like"/>
</dbReference>
<dbReference type="GO" id="GO:0055085">
    <property type="term" value="P:transmembrane transport"/>
    <property type="evidence" value="ECO:0007669"/>
    <property type="project" value="InterPro"/>
</dbReference>
<organism evidence="10">
    <name type="scientific">Curvibacter symbiont subsp. Hydra magnipapillata</name>
    <dbReference type="NCBI Taxonomy" id="667019"/>
    <lineage>
        <taxon>Bacteria</taxon>
        <taxon>Pseudomonadati</taxon>
        <taxon>Pseudomonadota</taxon>
        <taxon>Betaproteobacteria</taxon>
        <taxon>Burkholderiales</taxon>
        <taxon>Comamonadaceae</taxon>
        <taxon>Curvibacter</taxon>
    </lineage>
</organism>
<comment type="subcellular location">
    <subcellularLocation>
        <location evidence="1">Cell inner membrane</location>
        <topology evidence="1">Multi-pass membrane protein</topology>
    </subcellularLocation>
    <subcellularLocation>
        <location evidence="8">Cell membrane</location>
        <topology evidence="8">Multi-pass membrane protein</topology>
    </subcellularLocation>
</comment>
<dbReference type="SUPFAM" id="SSF161098">
    <property type="entry name" value="MetI-like"/>
    <property type="match status" value="1"/>
</dbReference>
<feature type="transmembrane region" description="Helical" evidence="8">
    <location>
        <begin position="46"/>
        <end position="65"/>
    </location>
</feature>
<proteinExistence type="inferred from homology"/>
<comment type="similarity">
    <text evidence="8">Belongs to the binding-protein-dependent transport system permease family.</text>
</comment>
<feature type="transmembrane region" description="Helical" evidence="8">
    <location>
        <begin position="71"/>
        <end position="88"/>
    </location>
</feature>
<evidence type="ECO:0000256" key="3">
    <source>
        <dbReference type="ARBA" id="ARBA00022475"/>
    </source>
</evidence>
<keyword evidence="6 8" id="KW-1133">Transmembrane helix</keyword>
<dbReference type="Pfam" id="PF00528">
    <property type="entry name" value="BPD_transp_1"/>
    <property type="match status" value="1"/>
</dbReference>
<dbReference type="PANTHER" id="PTHR43357">
    <property type="entry name" value="INNER MEMBRANE ABC TRANSPORTER PERMEASE PROTEIN YDCV"/>
    <property type="match status" value="1"/>
</dbReference>
<reference evidence="10" key="1">
    <citation type="journal article" date="2010" name="Nature">
        <title>The Dynamic genome of Hydra.</title>
        <authorList>
            <person name="Chapman J.A."/>
            <person name="Kirkness E.F."/>
            <person name="Simakov O."/>
            <person name="Hampson S.E."/>
            <person name="Mitros T."/>
            <person name="Weinmaier T."/>
            <person name="Rattei T."/>
            <person name="Balasubramanian P.G."/>
            <person name="Borman J."/>
            <person name="Busam D."/>
            <person name="Disbennett K."/>
            <person name="Pfannkoch C."/>
            <person name="Sumin N."/>
            <person name="Sutton G."/>
            <person name="Viswanathan L."/>
            <person name="Walenz B."/>
            <person name="Goodstein D.M."/>
            <person name="Hellsten U."/>
            <person name="Kawashima T."/>
            <person name="Prochnik S.E."/>
            <person name="Putnam N.H."/>
            <person name="Shu S."/>
            <person name="Blumberg B."/>
            <person name="Dana C.E."/>
            <person name="Gee L."/>
            <person name="Kibler D.F."/>
            <person name="Law L."/>
            <person name="Lindgens D."/>
            <person name="Martinez D.E."/>
            <person name="Peng J."/>
            <person name="Wigge P.A."/>
            <person name="Bertulat B."/>
            <person name="Guder C."/>
            <person name="Nakamura Y."/>
            <person name="Ozbek S."/>
            <person name="Watanabe H."/>
            <person name="Khalturin K."/>
            <person name="Hemmrich G."/>
            <person name="Franke A."/>
            <person name="Augustin R."/>
            <person name="Fraune S."/>
            <person name="Hayakawa E."/>
            <person name="Hayakawa S."/>
            <person name="Hirose M."/>
            <person name="Hwang J."/>
            <person name="Ikeo K."/>
            <person name="Nishimiya-Fujisawa C."/>
            <person name="Ogura A."/>
            <person name="Takahashi T."/>
            <person name="Steinmetz P.R."/>
            <person name="Zhang X."/>
            <person name="Aufschnaiter R."/>
            <person name="Eder M.K."/>
            <person name="Gorny A.K."/>
            <person name="Salvenmoser W."/>
            <person name="Heimberg A.M."/>
            <person name="Wheeler B.M."/>
            <person name="Peterson K.J."/>
            <person name="Boettger A."/>
            <person name="Tischler P."/>
            <person name="Wolf A."/>
            <person name="Gojobori T."/>
            <person name="Remington K.A."/>
            <person name="Strausberg R.L."/>
            <person name="Venter J."/>
            <person name="Technau U."/>
            <person name="Hobmayer B."/>
            <person name="Bosch T.C."/>
            <person name="Holstein T.W."/>
            <person name="Fujisawa T."/>
            <person name="Bode H.R."/>
            <person name="David C.N."/>
            <person name="Rokhsar D.S."/>
            <person name="Steele R.E."/>
        </authorList>
    </citation>
    <scope>NUCLEOTIDE SEQUENCE</scope>
</reference>
<keyword evidence="2 8" id="KW-0813">Transport</keyword>
<evidence type="ECO:0000256" key="1">
    <source>
        <dbReference type="ARBA" id="ARBA00004429"/>
    </source>
</evidence>
<feature type="transmembrane region" description="Helical" evidence="8">
    <location>
        <begin position="175"/>
        <end position="195"/>
    </location>
</feature>
<gene>
    <name evidence="10" type="ORF">Csp_B18550</name>
</gene>
<accession>C9YGF5</accession>
<name>C9YGF5_CURXX</name>
<evidence type="ECO:0000256" key="2">
    <source>
        <dbReference type="ARBA" id="ARBA00022448"/>
    </source>
</evidence>
<evidence type="ECO:0000256" key="6">
    <source>
        <dbReference type="ARBA" id="ARBA00022989"/>
    </source>
</evidence>